<evidence type="ECO:0000259" key="3">
    <source>
        <dbReference type="PROSITE" id="PS51459"/>
    </source>
</evidence>
<reference evidence="4" key="2">
    <citation type="journal article" date="2021" name="Microbiome">
        <title>Successional dynamics and alternative stable states in a saline activated sludge microbial community over 9 years.</title>
        <authorList>
            <person name="Wang Y."/>
            <person name="Ye J."/>
            <person name="Ju F."/>
            <person name="Liu L."/>
            <person name="Boyd J.A."/>
            <person name="Deng Y."/>
            <person name="Parks D.H."/>
            <person name="Jiang X."/>
            <person name="Yin X."/>
            <person name="Woodcroft B.J."/>
            <person name="Tyson G.W."/>
            <person name="Hugenholtz P."/>
            <person name="Polz M.F."/>
            <person name="Zhang T."/>
        </authorList>
    </citation>
    <scope>NUCLEOTIDE SEQUENCE</scope>
    <source>
        <strain evidence="4">HKST-UBA15</strain>
    </source>
</reference>
<dbReference type="AlphaFoldDB" id="A0A955IB68"/>
<sequence length="345" mass="39600">MEIKYSVTEQLLNIISKFQELHGRVYGAYHFLDNETQRKISLEAEEIAAFSAVINNIGAMEKLSKDWDTKLISKLISAEDKIYYHNYLSILRGFSKLVPTKGNLITSDMLKTVHKKLLSQETSYFRTDAKEISSITIEDGIKYEYQSTVRTHPNAIIPKLNEFSKWLESNQDLNPVILAAITYFKIAEIHPFHEANGRTSKILSRAKLYKHGIDKHLLLTIDDYLLTNQHYYFDIIEQTINSQDLTKWIEFYAKSLLHGVTQTARLIYNHTAGTIDIMNSKFTILKPREKEVMQIVVDSQNSSGAEIGRELNMTRQNVNVIIKGLLKKGLIKKIGKNTGVRYIPV</sequence>
<dbReference type="InterPro" id="IPR003812">
    <property type="entry name" value="Fido"/>
</dbReference>
<dbReference type="PANTHER" id="PTHR13504">
    <property type="entry name" value="FIDO DOMAIN-CONTAINING PROTEIN DDB_G0283145"/>
    <property type="match status" value="1"/>
</dbReference>
<dbReference type="SUPFAM" id="SSF140931">
    <property type="entry name" value="Fic-like"/>
    <property type="match status" value="1"/>
</dbReference>
<name>A0A955IB68_9BACT</name>
<dbReference type="Pfam" id="PF02661">
    <property type="entry name" value="Fic"/>
    <property type="match status" value="1"/>
</dbReference>
<feature type="binding site" evidence="2">
    <location>
        <position position="241"/>
    </location>
    <ligand>
        <name>ATP</name>
        <dbReference type="ChEBI" id="CHEBI:30616"/>
    </ligand>
</feature>
<evidence type="ECO:0000256" key="2">
    <source>
        <dbReference type="PIRSR" id="PIRSR640198-2"/>
    </source>
</evidence>
<feature type="active site" evidence="1">
    <location>
        <position position="190"/>
    </location>
</feature>
<evidence type="ECO:0000313" key="5">
    <source>
        <dbReference type="Proteomes" id="UP000745577"/>
    </source>
</evidence>
<dbReference type="EMBL" id="JAGQLL010000025">
    <property type="protein sequence ID" value="MCA9380048.1"/>
    <property type="molecule type" value="Genomic_DNA"/>
</dbReference>
<feature type="domain" description="Fido" evidence="3">
    <location>
        <begin position="105"/>
        <end position="254"/>
    </location>
</feature>
<dbReference type="InterPro" id="IPR036597">
    <property type="entry name" value="Fido-like_dom_sf"/>
</dbReference>
<proteinExistence type="predicted"/>
<dbReference type="SUPFAM" id="SSF46785">
    <property type="entry name" value="Winged helix' DNA-binding domain"/>
    <property type="match status" value="1"/>
</dbReference>
<dbReference type="Gene3D" id="1.10.10.10">
    <property type="entry name" value="Winged helix-like DNA-binding domain superfamily/Winged helix DNA-binding domain"/>
    <property type="match status" value="1"/>
</dbReference>
<comment type="caution">
    <text evidence="4">The sequence shown here is derived from an EMBL/GenBank/DDBJ whole genome shotgun (WGS) entry which is preliminary data.</text>
</comment>
<gene>
    <name evidence="4" type="ORF">KC675_02605</name>
</gene>
<dbReference type="InterPro" id="IPR040198">
    <property type="entry name" value="Fido_containing"/>
</dbReference>
<evidence type="ECO:0000313" key="4">
    <source>
        <dbReference type="EMBL" id="MCA9380048.1"/>
    </source>
</evidence>
<dbReference type="Gene3D" id="1.10.3290.10">
    <property type="entry name" value="Fido-like domain"/>
    <property type="match status" value="1"/>
</dbReference>
<accession>A0A955IB68</accession>
<dbReference type="GO" id="GO:0005524">
    <property type="term" value="F:ATP binding"/>
    <property type="evidence" value="ECO:0007669"/>
    <property type="project" value="UniProtKB-KW"/>
</dbReference>
<organism evidence="4 5">
    <name type="scientific">Candidatus Dojkabacteria bacterium</name>
    <dbReference type="NCBI Taxonomy" id="2099670"/>
    <lineage>
        <taxon>Bacteria</taxon>
        <taxon>Candidatus Dojkabacteria</taxon>
    </lineage>
</organism>
<evidence type="ECO:0000256" key="1">
    <source>
        <dbReference type="PIRSR" id="PIRSR640198-1"/>
    </source>
</evidence>
<dbReference type="PROSITE" id="PS51459">
    <property type="entry name" value="FIDO"/>
    <property type="match status" value="1"/>
</dbReference>
<dbReference type="PANTHER" id="PTHR13504:SF38">
    <property type="entry name" value="FIDO DOMAIN-CONTAINING PROTEIN"/>
    <property type="match status" value="1"/>
</dbReference>
<dbReference type="Proteomes" id="UP000745577">
    <property type="component" value="Unassembled WGS sequence"/>
</dbReference>
<dbReference type="InterPro" id="IPR036390">
    <property type="entry name" value="WH_DNA-bd_sf"/>
</dbReference>
<keyword evidence="2" id="KW-0547">Nucleotide-binding</keyword>
<keyword evidence="2" id="KW-0067">ATP-binding</keyword>
<protein>
    <submittedName>
        <fullName evidence="4">Fic family protein</fullName>
    </submittedName>
</protein>
<reference evidence="4" key="1">
    <citation type="submission" date="2020-04" db="EMBL/GenBank/DDBJ databases">
        <authorList>
            <person name="Zhang T."/>
        </authorList>
    </citation>
    <scope>NUCLEOTIDE SEQUENCE</scope>
    <source>
        <strain evidence="4">HKST-UBA15</strain>
    </source>
</reference>
<dbReference type="InterPro" id="IPR036388">
    <property type="entry name" value="WH-like_DNA-bd_sf"/>
</dbReference>